<sequence length="220" mass="25157">MYYYGGNGIPFQEYNEELANKLSEIILYNHNDLLIGLSGGHFHSPSPDANNIAKEYDYSWVVENYELIMKHTIPSKEYACGGISQLYAWNSDNNDDFKQHYAMFKQIFANKKLVLVCGDKVFSNIKFNILEEAQVEYIYGPTKHAYNSIDRLRKELGDKVSGDETLLFALGPAGKVLAYEMFLKGFRVLDIGHAIKDYDSYMRGIHMTDEAIKDFFAPDA</sequence>
<gene>
    <name evidence="2" type="ORF">LS81_001395</name>
</gene>
<feature type="domain" description="Glycosyltransferase GT-D fold" evidence="1">
    <location>
        <begin position="6"/>
        <end position="207"/>
    </location>
</feature>
<dbReference type="AlphaFoldDB" id="A0A4U8SEQ8"/>
<dbReference type="InterPro" id="IPR014869">
    <property type="entry name" value="GT-D"/>
</dbReference>
<dbReference type="OrthoDB" id="796510at2"/>
<protein>
    <submittedName>
        <fullName evidence="2">DUF1792 domain-containing protein</fullName>
    </submittedName>
</protein>
<accession>A0A4U8SEQ8</accession>
<proteinExistence type="predicted"/>
<evidence type="ECO:0000313" key="3">
    <source>
        <dbReference type="Proteomes" id="UP000029878"/>
    </source>
</evidence>
<name>A0A4U8SEQ8_9HELI</name>
<reference evidence="2 3" key="1">
    <citation type="journal article" date="2014" name="Genome Announc.">
        <title>Draft genome sequences of eight enterohepatic helicobacter species isolated from both laboratory and wild rodents.</title>
        <authorList>
            <person name="Sheh A."/>
            <person name="Shen Z."/>
            <person name="Fox J.G."/>
        </authorList>
    </citation>
    <scope>NUCLEOTIDE SEQUENCE [LARGE SCALE GENOMIC DNA]</scope>
    <source>
        <strain evidence="2 3">ATCC 700114</strain>
    </source>
</reference>
<organism evidence="2 3">
    <name type="scientific">Helicobacter trogontum</name>
    <dbReference type="NCBI Taxonomy" id="50960"/>
    <lineage>
        <taxon>Bacteria</taxon>
        <taxon>Pseudomonadati</taxon>
        <taxon>Campylobacterota</taxon>
        <taxon>Epsilonproteobacteria</taxon>
        <taxon>Campylobacterales</taxon>
        <taxon>Helicobacteraceae</taxon>
        <taxon>Helicobacter</taxon>
    </lineage>
</organism>
<evidence type="ECO:0000259" key="1">
    <source>
        <dbReference type="Pfam" id="PF08759"/>
    </source>
</evidence>
<evidence type="ECO:0000313" key="2">
    <source>
        <dbReference type="EMBL" id="TLD84690.1"/>
    </source>
</evidence>
<dbReference type="EMBL" id="JRPL02000002">
    <property type="protein sequence ID" value="TLD84690.1"/>
    <property type="molecule type" value="Genomic_DNA"/>
</dbReference>
<comment type="caution">
    <text evidence="2">The sequence shown here is derived from an EMBL/GenBank/DDBJ whole genome shotgun (WGS) entry which is preliminary data.</text>
</comment>
<dbReference type="Pfam" id="PF08759">
    <property type="entry name" value="GT-D"/>
    <property type="match status" value="1"/>
</dbReference>
<dbReference type="Proteomes" id="UP000029878">
    <property type="component" value="Unassembled WGS sequence"/>
</dbReference>